<keyword evidence="1" id="KW-0812">Transmembrane</keyword>
<dbReference type="AlphaFoldDB" id="Q8MSL4"/>
<proteinExistence type="evidence at transcript level"/>
<keyword evidence="1" id="KW-1133">Transmembrane helix</keyword>
<feature type="transmembrane region" description="Helical" evidence="1">
    <location>
        <begin position="22"/>
        <end position="47"/>
    </location>
</feature>
<dbReference type="GO" id="GO:0005085">
    <property type="term" value="F:guanyl-nucleotide exchange factor activity"/>
    <property type="evidence" value="ECO:0000250"/>
    <property type="project" value="FlyBase"/>
</dbReference>
<evidence type="ECO:0000256" key="1">
    <source>
        <dbReference type="SAM" id="Phobius"/>
    </source>
</evidence>
<reference evidence="2" key="1">
    <citation type="submission" date="2002-06" db="EMBL/GenBank/DDBJ databases">
        <authorList>
            <person name="Stapleton M."/>
            <person name="Brokstein P."/>
            <person name="Hong L."/>
            <person name="Agbayani A."/>
            <person name="Carlson J."/>
            <person name="Champe M."/>
            <person name="Chavez C."/>
            <person name="Dorsett V."/>
            <person name="Dresnek D."/>
            <person name="Farfan D."/>
            <person name="Frise E."/>
            <person name="George R."/>
            <person name="Gonzalez M."/>
            <person name="Guarin H."/>
            <person name="Kronmiller B."/>
            <person name="Li P."/>
            <person name="Liao G."/>
            <person name="Miranda A."/>
            <person name="Mungall C.J."/>
            <person name="Nunoo J."/>
            <person name="Pacleb J."/>
            <person name="Paragas V."/>
            <person name="Park S."/>
            <person name="Patel S."/>
            <person name="Phouanenavong S."/>
            <person name="Wan K."/>
            <person name="Yu C."/>
            <person name="Lewis S.E."/>
            <person name="Rubin G.M."/>
            <person name="Celniker S."/>
        </authorList>
    </citation>
    <scope>NUCLEOTIDE SEQUENCE</scope>
</reference>
<dbReference type="EMBL" id="AY118714">
    <property type="protein sequence ID" value="AAM50574.1"/>
    <property type="molecule type" value="mRNA"/>
</dbReference>
<dbReference type="FlyBase" id="FBgn0265082">
    <property type="gene designation" value="Cdep"/>
</dbReference>
<accession>Q8MSL4</accession>
<dbReference type="GO" id="GO:0016601">
    <property type="term" value="P:Rac protein signal transduction"/>
    <property type="evidence" value="ECO:0000250"/>
    <property type="project" value="FlyBase"/>
</dbReference>
<evidence type="ECO:0000313" key="2">
    <source>
        <dbReference type="EMBL" id="AAM50574.1"/>
    </source>
</evidence>
<keyword evidence="1" id="KW-0472">Membrane</keyword>
<organism evidence="2">
    <name type="scientific">Drosophila melanogaster</name>
    <name type="common">Fruit fly</name>
    <dbReference type="NCBI Taxonomy" id="7227"/>
    <lineage>
        <taxon>Eukaryota</taxon>
        <taxon>Metazoa</taxon>
        <taxon>Ecdysozoa</taxon>
        <taxon>Arthropoda</taxon>
        <taxon>Hexapoda</taxon>
        <taxon>Insecta</taxon>
        <taxon>Pterygota</taxon>
        <taxon>Neoptera</taxon>
        <taxon>Endopterygota</taxon>
        <taxon>Diptera</taxon>
        <taxon>Brachycera</taxon>
        <taxon>Muscomorpha</taxon>
        <taxon>Ephydroidea</taxon>
        <taxon>Drosophilidae</taxon>
        <taxon>Drosophila</taxon>
        <taxon>Sophophora</taxon>
    </lineage>
</organism>
<sequence length="95" mass="11499">MYVYFISNITFLMFSMSYYGRFIVNLYIMTLSVCSSLFLWEIFYIFLQVYQLAGFKCFRFPKQSYPFFLSFIVEEMYKINLIPKSNKNIIKGMCN</sequence>
<dbReference type="AGR" id="FB:FBgn0265082"/>
<evidence type="ECO:0000313" key="3">
    <source>
        <dbReference type="FlyBase" id="FBgn0265082"/>
    </source>
</evidence>
<name>Q8MSL4_DROME</name>
<protein>
    <submittedName>
        <fullName evidence="2">AT26639p</fullName>
    </submittedName>
</protein>
<dbReference type="OrthoDB" id="9990815at2759"/>
<gene>
    <name evidence="3" type="primary">Cdep</name>
    <name evidence="3" type="ORF">CG44193</name>
</gene>